<accession>A0A6J6DUY1</accession>
<dbReference type="AlphaFoldDB" id="A0A6J6DUY1"/>
<feature type="compositionally biased region" description="Low complexity" evidence="1">
    <location>
        <begin position="195"/>
        <end position="207"/>
    </location>
</feature>
<sequence length="222" mass="24952">MELSHLCHTSSHLISRLSGALGLQLQPRHQGRNRSHQSSREPRCLPDLVEQGGDGALAIRSRDTDGMHASHRVTMEPMCQMTQIHFGARDDEKRNLDLTLGGDLRLTFLVGQDRIGPRGDGPLDIFSAMTADPTMCDEERTRNNRIGRTGNLRDLDSGKLRQRESGVTKVVGDIYKRSRLRYESLLIHEHRLSLSSSFPSSPEPLNSWASCSRQNQKKKLDC</sequence>
<name>A0A6J6DUY1_9ZZZZ</name>
<organism evidence="2">
    <name type="scientific">freshwater metagenome</name>
    <dbReference type="NCBI Taxonomy" id="449393"/>
    <lineage>
        <taxon>unclassified sequences</taxon>
        <taxon>metagenomes</taxon>
        <taxon>ecological metagenomes</taxon>
    </lineage>
</organism>
<gene>
    <name evidence="2" type="ORF">UFOPK1650_00545</name>
</gene>
<protein>
    <submittedName>
        <fullName evidence="2">Unannotated protein</fullName>
    </submittedName>
</protein>
<feature type="region of interest" description="Disordered" evidence="1">
    <location>
        <begin position="195"/>
        <end position="222"/>
    </location>
</feature>
<proteinExistence type="predicted"/>
<reference evidence="2" key="1">
    <citation type="submission" date="2020-05" db="EMBL/GenBank/DDBJ databases">
        <authorList>
            <person name="Chiriac C."/>
            <person name="Salcher M."/>
            <person name="Ghai R."/>
            <person name="Kavagutti S V."/>
        </authorList>
    </citation>
    <scope>NUCLEOTIDE SEQUENCE</scope>
</reference>
<feature type="region of interest" description="Disordered" evidence="1">
    <location>
        <begin position="26"/>
        <end position="50"/>
    </location>
</feature>
<evidence type="ECO:0000313" key="2">
    <source>
        <dbReference type="EMBL" id="CAB4567807.1"/>
    </source>
</evidence>
<dbReference type="EMBL" id="CAEZTJ010000063">
    <property type="protein sequence ID" value="CAB4567807.1"/>
    <property type="molecule type" value="Genomic_DNA"/>
</dbReference>
<evidence type="ECO:0000256" key="1">
    <source>
        <dbReference type="SAM" id="MobiDB-lite"/>
    </source>
</evidence>